<dbReference type="PANTHER" id="PTHR11915">
    <property type="entry name" value="SPECTRIN/FILAMIN RELATED CYTOSKELETAL PROTEIN"/>
    <property type="match status" value="1"/>
</dbReference>
<dbReference type="CDD" id="cd21194">
    <property type="entry name" value="CH_beta_spectrin_rpt2"/>
    <property type="match status" value="1"/>
</dbReference>
<dbReference type="GO" id="GO:0003779">
    <property type="term" value="F:actin binding"/>
    <property type="evidence" value="ECO:0007669"/>
    <property type="project" value="UniProtKB-KW"/>
</dbReference>
<dbReference type="Pfam" id="PF00307">
    <property type="entry name" value="CH"/>
    <property type="match status" value="2"/>
</dbReference>
<dbReference type="FunFam" id="1.10.418.10:FF:000043">
    <property type="entry name" value="Spectrin beta chain, non-erythrocytic"/>
    <property type="match status" value="1"/>
</dbReference>
<evidence type="ECO:0000256" key="1">
    <source>
        <dbReference type="ARBA" id="ARBA00022737"/>
    </source>
</evidence>
<keyword evidence="2" id="KW-0009">Actin-binding</keyword>
<gene>
    <name evidence="5" type="ORF">DSTB1V02_LOCUS5110</name>
</gene>
<dbReference type="SUPFAM" id="SSF47576">
    <property type="entry name" value="Calponin-homology domain, CH-domain"/>
    <property type="match status" value="1"/>
</dbReference>
<dbReference type="InterPro" id="IPR036872">
    <property type="entry name" value="CH_dom_sf"/>
</dbReference>
<dbReference type="AlphaFoldDB" id="A0A7R8X926"/>
<dbReference type="PROSITE" id="PS00020">
    <property type="entry name" value="ACTININ_2"/>
    <property type="match status" value="1"/>
</dbReference>
<reference evidence="5" key="1">
    <citation type="submission" date="2020-11" db="EMBL/GenBank/DDBJ databases">
        <authorList>
            <person name="Tran Van P."/>
        </authorList>
    </citation>
    <scope>NUCLEOTIDE SEQUENCE</scope>
</reference>
<dbReference type="PROSITE" id="PS50021">
    <property type="entry name" value="CH"/>
    <property type="match status" value="2"/>
</dbReference>
<dbReference type="InterPro" id="IPR018159">
    <property type="entry name" value="Spectrin/alpha-actinin"/>
</dbReference>
<dbReference type="SUPFAM" id="SSF46966">
    <property type="entry name" value="Spectrin repeat"/>
    <property type="match status" value="5"/>
</dbReference>
<dbReference type="InterPro" id="IPR002017">
    <property type="entry name" value="Spectrin_repeat"/>
</dbReference>
<dbReference type="PROSITE" id="PS00019">
    <property type="entry name" value="ACTININ_1"/>
    <property type="match status" value="1"/>
</dbReference>
<dbReference type="Gene3D" id="1.20.58.60">
    <property type="match status" value="4"/>
</dbReference>
<dbReference type="FunFam" id="1.20.58.60:FF:000145">
    <property type="entry name" value="Spectrin beta chain, non-erythrocytic"/>
    <property type="match status" value="1"/>
</dbReference>
<dbReference type="SMART" id="SM00033">
    <property type="entry name" value="CH"/>
    <property type="match status" value="2"/>
</dbReference>
<dbReference type="Proteomes" id="UP000677054">
    <property type="component" value="Unassembled WGS sequence"/>
</dbReference>
<dbReference type="Pfam" id="PF00435">
    <property type="entry name" value="Spectrin"/>
    <property type="match status" value="5"/>
</dbReference>
<proteinExistence type="predicted"/>
<protein>
    <recommendedName>
        <fullName evidence="4">Calponin-homology (CH) domain-containing protein</fullName>
    </recommendedName>
</protein>
<feature type="coiled-coil region" evidence="3">
    <location>
        <begin position="745"/>
        <end position="772"/>
    </location>
</feature>
<name>A0A7R8X926_9CRUS</name>
<dbReference type="CDD" id="cd21193">
    <property type="entry name" value="CH_beta_spectrin_rpt1"/>
    <property type="match status" value="1"/>
</dbReference>
<dbReference type="OrthoDB" id="18853at2759"/>
<evidence type="ECO:0000256" key="2">
    <source>
        <dbReference type="ARBA" id="ARBA00023203"/>
    </source>
</evidence>
<dbReference type="CDD" id="cd00176">
    <property type="entry name" value="SPEC"/>
    <property type="match status" value="2"/>
</dbReference>
<evidence type="ECO:0000313" key="6">
    <source>
        <dbReference type="Proteomes" id="UP000677054"/>
    </source>
</evidence>
<dbReference type="SMART" id="SM00150">
    <property type="entry name" value="SPEC"/>
    <property type="match status" value="5"/>
</dbReference>
<organism evidence="5">
    <name type="scientific">Darwinula stevensoni</name>
    <dbReference type="NCBI Taxonomy" id="69355"/>
    <lineage>
        <taxon>Eukaryota</taxon>
        <taxon>Metazoa</taxon>
        <taxon>Ecdysozoa</taxon>
        <taxon>Arthropoda</taxon>
        <taxon>Crustacea</taxon>
        <taxon>Oligostraca</taxon>
        <taxon>Ostracoda</taxon>
        <taxon>Podocopa</taxon>
        <taxon>Podocopida</taxon>
        <taxon>Darwinulocopina</taxon>
        <taxon>Darwinuloidea</taxon>
        <taxon>Darwinulidae</taxon>
        <taxon>Darwinula</taxon>
    </lineage>
</organism>
<evidence type="ECO:0000313" key="5">
    <source>
        <dbReference type="EMBL" id="CAD7245236.1"/>
    </source>
</evidence>
<feature type="domain" description="Calponin-homology (CH)" evidence="4">
    <location>
        <begin position="155"/>
        <end position="260"/>
    </location>
</feature>
<dbReference type="FunFam" id="1.10.418.10:FF:000001">
    <property type="entry name" value="Actinin alpha 1"/>
    <property type="match status" value="1"/>
</dbReference>
<dbReference type="Gene3D" id="1.10.418.10">
    <property type="entry name" value="Calponin-like domain"/>
    <property type="match status" value="2"/>
</dbReference>
<accession>A0A7R8X926</accession>
<dbReference type="EMBL" id="LR900329">
    <property type="protein sequence ID" value="CAD7245236.1"/>
    <property type="molecule type" value="Genomic_DNA"/>
</dbReference>
<keyword evidence="1" id="KW-0677">Repeat</keyword>
<evidence type="ECO:0000256" key="3">
    <source>
        <dbReference type="SAM" id="Coils"/>
    </source>
</evidence>
<feature type="coiled-coil region" evidence="3">
    <location>
        <begin position="678"/>
        <end position="709"/>
    </location>
</feature>
<feature type="domain" description="Calponin-homology (CH)" evidence="4">
    <location>
        <begin position="34"/>
        <end position="137"/>
    </location>
</feature>
<keyword evidence="3" id="KW-0175">Coiled coil</keyword>
<sequence>MDRMVIGRTNVSQRDDLLKFETGRIKALQEERLHIQKKTFTKWMNSFLCKARMEVEDLFTDLDDGKKLLKLLEIISGEKLAKPNSGRMRVHKIENVNKSLAFLHTKVRLESIGAEDIVDGNPRLILGLIWTIILRFQIQEIEIEVDEENESSEKKSAKDALLLWCQRRTAGYPHVNIQDFTVSWRNGMGFNALIHAHRPDLIDYAQLHPQRHIDNLNYAFDVAQHELGIPRLLDAEDVDTSKPDEKSIMTYVASYYHTFARMKSEMKGGRRIANIVSQLMDIDKMKEQYEGFTTDILAWIRAKIAELEDRNFPNSLEGIQKELLQFKEYRTVEKPPKYKEKSEIEALFFAINMRLSSLSQPSYQPPDGQLIHDMERSWEELERAEHKREVALRDELLRQKRLEQLNYKFERKSVLREGYLKEMIQVLSDPRYGSNLTQVEATVKKHEAISADILARKERFHDLSNMANELEKENYHSKDKVKKREREILEKWRQLLLLLEKHKVTLSAFSNLMSLLREDNFKSGDVGQHLSGVEDLLTKHNILESQVASMGDTIERMNKQAQQFVGGGFQESPILQKRLEKLNQAYDHLAKMSHARRILLEEARNYFLFVQNHEEEEAWVVERQRICQAGLIAKDLRAVVSLQQKHKALEDEIRARTPHMQKVIDEGESLLEQRHPQKDDIKARIESLRDRLNTLKDFTDRRKKQLEEAIEAYQFYGDANEVDSWLKEKMPLVESKDYGEDEPGAQSLMARHKALQEEIKAYAGDLQALSAQGEKLIKSGISQLDWGSANASGQVAKCECGQKRSTPPFVLGFTVIRAIPFLQLSPSTGQGTLENGPVEEWVTETRLVPQEVLEEEPVEKTEYRTVIEERRLPQVKALYPFSGQGISMAKGEDRMTRGMIRALLIIACHPEMLYHSGDAGEAEDVRVLMAVNRTFEYICFRGDG</sequence>
<keyword evidence="6" id="KW-1185">Reference proteome</keyword>
<dbReference type="InterPro" id="IPR001715">
    <property type="entry name" value="CH_dom"/>
</dbReference>
<dbReference type="InterPro" id="IPR001589">
    <property type="entry name" value="Actinin_actin-bd_CS"/>
</dbReference>
<evidence type="ECO:0000259" key="4">
    <source>
        <dbReference type="PROSITE" id="PS50021"/>
    </source>
</evidence>
<dbReference type="EMBL" id="CAJPEV010000812">
    <property type="protein sequence ID" value="CAG0888730.1"/>
    <property type="molecule type" value="Genomic_DNA"/>
</dbReference>